<dbReference type="Pfam" id="PF02195">
    <property type="entry name" value="ParB_N"/>
    <property type="match status" value="1"/>
</dbReference>
<protein>
    <submittedName>
        <fullName evidence="3">ParB N-terminal domain-containing protein</fullName>
    </submittedName>
</protein>
<dbReference type="InterPro" id="IPR041468">
    <property type="entry name" value="HTH_ParB/Spo0J"/>
</dbReference>
<feature type="domain" description="ParB-like N-terminal" evidence="2">
    <location>
        <begin position="3"/>
        <end position="104"/>
    </location>
</feature>
<dbReference type="AlphaFoldDB" id="A0A7M2GQD8"/>
<dbReference type="Gene3D" id="1.10.10.2830">
    <property type="match status" value="1"/>
</dbReference>
<evidence type="ECO:0000313" key="4">
    <source>
        <dbReference type="Proteomes" id="UP000593663"/>
    </source>
</evidence>
<dbReference type="SUPFAM" id="SSF109709">
    <property type="entry name" value="KorB DNA-binding domain-like"/>
    <property type="match status" value="1"/>
</dbReference>
<keyword evidence="3" id="KW-0614">Plasmid</keyword>
<dbReference type="RefSeq" id="WP_150293333.1">
    <property type="nucleotide sequence ID" value="NZ_CP060037.1"/>
</dbReference>
<feature type="region of interest" description="Disordered" evidence="1">
    <location>
        <begin position="387"/>
        <end position="423"/>
    </location>
</feature>
<sequence>MNQSIKLSKLRLSPINVRTRPDDQLKIPEMAATIQGHGLLKNILVRAVSKPRGTFEVLDGGRRYRALMLLVERGVIDAATYEVPSKVLEGDEAMLSEVSTIVNNSHLDLTPAEECRAFQHFIGLHGDIDGVAKRFGVTRRFVEGRLRLAALAEPIFDALSNGDITLDLAKAFASTENQQKQLLVWNSYDTTHASADTIRRAIANESMKASDPVAILVGQERYIAAGGKVDPDLFSEDGDRWIDPEVAHRLAGDIMEAEAKRVGEELGIAWIRPIATAYTHSAAQGLYRAILPQPDLTQEQQQHLDHILERRSAINEQMEDETLEEEAWRLLKAEDDRLFADLREIENRAPVLPDSYKPLVGAFLTLQPNGQMKLDSCYYSEQPIRTEAEEDGEGGGDSATIRRPTVGLPSAPERPRAPEAVAPDGKALSARLADELAVQRRDVLGAALLGDPALALDYAIFCMAQSRTQDDQSAGSTIVAAAPQDPATAGVPGSRARDYLVEAMDGLDAGWAGHPCVVDRFEAFRALSDDSKVAWLAYLTAVSLVARTGQNPLHNRLATILDVNCALWWRPTAENYFDRISKGSTLALLNDVGGPAIMARHATLKKGELSGSCEKLFAGASIVEPEVKEAALAWVPDAMRFLDKPSGSAEPIVPSEAELSEAAEPIAQADDTGCEDEESEEIDEAAQAA</sequence>
<dbReference type="GO" id="GO:0005694">
    <property type="term" value="C:chromosome"/>
    <property type="evidence" value="ECO:0007669"/>
    <property type="project" value="TreeGrafter"/>
</dbReference>
<organism evidence="3 4">
    <name type="scientific">Sphingobium fuliginis (strain ATCC 27551)</name>
    <dbReference type="NCBI Taxonomy" id="336203"/>
    <lineage>
        <taxon>Bacteria</taxon>
        <taxon>Pseudomonadati</taxon>
        <taxon>Pseudomonadota</taxon>
        <taxon>Alphaproteobacteria</taxon>
        <taxon>Sphingomonadales</taxon>
        <taxon>Sphingomonadaceae</taxon>
        <taxon>Sphingobium</taxon>
    </lineage>
</organism>
<dbReference type="CDD" id="cd16406">
    <property type="entry name" value="ParB_N_like"/>
    <property type="match status" value="1"/>
</dbReference>
<evidence type="ECO:0000313" key="3">
    <source>
        <dbReference type="EMBL" id="QOT74555.1"/>
    </source>
</evidence>
<dbReference type="PANTHER" id="PTHR33375:SF7">
    <property type="entry name" value="CHROMOSOME 2-PARTITIONING PROTEIN PARB-RELATED"/>
    <property type="match status" value="1"/>
</dbReference>
<dbReference type="InterPro" id="IPR050336">
    <property type="entry name" value="Chromosome_partition/occlusion"/>
</dbReference>
<geneLocation type="plasmid" evidence="3 4">
    <name>p1</name>
</geneLocation>
<evidence type="ECO:0000256" key="1">
    <source>
        <dbReference type="SAM" id="MobiDB-lite"/>
    </source>
</evidence>
<evidence type="ECO:0000259" key="2">
    <source>
        <dbReference type="SMART" id="SM00470"/>
    </source>
</evidence>
<gene>
    <name evidence="3" type="ORF">H5V43_22060</name>
</gene>
<proteinExistence type="predicted"/>
<dbReference type="PANTHER" id="PTHR33375">
    <property type="entry name" value="CHROMOSOME-PARTITIONING PROTEIN PARB-RELATED"/>
    <property type="match status" value="1"/>
</dbReference>
<dbReference type="KEGG" id="sbar:H5V43_22060"/>
<accession>A0A7M2GQD8</accession>
<name>A0A7M2GQD8_SPHSA</name>
<dbReference type="EMBL" id="CP060037">
    <property type="protein sequence ID" value="QOT74555.1"/>
    <property type="molecule type" value="Genomic_DNA"/>
</dbReference>
<feature type="region of interest" description="Disordered" evidence="1">
    <location>
        <begin position="645"/>
        <end position="689"/>
    </location>
</feature>
<dbReference type="Proteomes" id="UP000593663">
    <property type="component" value="Plasmid p1"/>
</dbReference>
<dbReference type="InterPro" id="IPR003115">
    <property type="entry name" value="ParB_N"/>
</dbReference>
<dbReference type="InterPro" id="IPR036086">
    <property type="entry name" value="ParB/Sulfiredoxin_sf"/>
</dbReference>
<dbReference type="SUPFAM" id="SSF110849">
    <property type="entry name" value="ParB/Sulfiredoxin"/>
    <property type="match status" value="1"/>
</dbReference>
<dbReference type="Gene3D" id="3.90.1530.30">
    <property type="match status" value="1"/>
</dbReference>
<dbReference type="Pfam" id="PF17762">
    <property type="entry name" value="HTH_ParB"/>
    <property type="match status" value="1"/>
</dbReference>
<reference evidence="4" key="1">
    <citation type="submission" date="2020-08" db="EMBL/GenBank/DDBJ databases">
        <title>Complete genome sequence of Sphingobium barthaii strain KK22, a high-molecular-weight polycyclic aromatic hydrocarbon-degrading soil bacterium.</title>
        <authorList>
            <person name="Mori J.F."/>
            <person name="Kanaly R.A."/>
        </authorList>
    </citation>
    <scope>NUCLEOTIDE SEQUENCE [LARGE SCALE GENOMIC DNA]</scope>
    <source>
        <strain evidence="4">KK22</strain>
        <plasmid evidence="4">p1</plasmid>
    </source>
</reference>
<dbReference type="SMART" id="SM00470">
    <property type="entry name" value="ParB"/>
    <property type="match status" value="1"/>
</dbReference>
<feature type="compositionally biased region" description="Low complexity" evidence="1">
    <location>
        <begin position="654"/>
        <end position="671"/>
    </location>
</feature>
<feature type="compositionally biased region" description="Acidic residues" evidence="1">
    <location>
        <begin position="672"/>
        <end position="689"/>
    </location>
</feature>
<dbReference type="GO" id="GO:0007059">
    <property type="term" value="P:chromosome segregation"/>
    <property type="evidence" value="ECO:0007669"/>
    <property type="project" value="TreeGrafter"/>
</dbReference>